<keyword evidence="3" id="KW-1185">Reference proteome</keyword>
<dbReference type="SUPFAM" id="SSF81383">
    <property type="entry name" value="F-box domain"/>
    <property type="match status" value="1"/>
</dbReference>
<sequence>MAQKRLKTTSETPLAMDRISKLPDSVIQHILSFLPTVDVVRTSLLSKFWRRMWYSVPTLCFSNSSTEFGSLRDQEGFYKYVDNCLKHRKIGSSDSVITRLKLDMRQCTRSNAYPSDMLPLEEYESIVEERRRSNSHRLDKWLAFAVESKVKELNLYLDSKPPLLFLLFRSIFYYCLPETVVNARYLTVMELEGIKLSTSLTFRLPSLKILSLKDVRLSDVGLDKLLLGCPSLEKFMLSDDCVLTKGRFHSSSLKFLEIERSAFLSIQVEAINLESFILCDVRSFEKIHLSACKAIKNLSLCGVVADQSLEDLISKLPLLENLTLIHWDSSEHIKISSQHLKSFHLKNISEDEVKVTIGLAPNLASFCYEGGINLSISMDQSPNLLNGNFVIDESPVHYDGDWYNDLMNFLSNLNCSWNIVSLQVSSDEALILPEKLRRVCRSPSLSWKHLKVMTTCEPKSELDLREALLWFSPSLETLSINQNSYKVEDLF</sequence>
<dbReference type="FunCoup" id="A0A2P5D5U1">
    <property type="interactions" value="1660"/>
</dbReference>
<evidence type="ECO:0000313" key="3">
    <source>
        <dbReference type="Proteomes" id="UP000237000"/>
    </source>
</evidence>
<protein>
    <submittedName>
        <fullName evidence="2">F-box domain containing protein</fullName>
    </submittedName>
</protein>
<feature type="domain" description="F-box" evidence="1">
    <location>
        <begin position="16"/>
        <end position="64"/>
    </location>
</feature>
<dbReference type="InterPro" id="IPR036047">
    <property type="entry name" value="F-box-like_dom_sf"/>
</dbReference>
<dbReference type="InterPro" id="IPR055411">
    <property type="entry name" value="LRR_FXL15/At3g58940/PEG3-like"/>
</dbReference>
<evidence type="ECO:0000313" key="2">
    <source>
        <dbReference type="EMBL" id="PON68672.1"/>
    </source>
</evidence>
<dbReference type="PANTHER" id="PTHR34145">
    <property type="entry name" value="OS02G0105600 PROTEIN"/>
    <property type="match status" value="1"/>
</dbReference>
<accession>A0A2P5D5U1</accession>
<dbReference type="OrthoDB" id="1194127at2759"/>
<dbReference type="PROSITE" id="PS50181">
    <property type="entry name" value="FBOX"/>
    <property type="match status" value="1"/>
</dbReference>
<dbReference type="Proteomes" id="UP000237000">
    <property type="component" value="Unassembled WGS sequence"/>
</dbReference>
<dbReference type="Pfam" id="PF24758">
    <property type="entry name" value="LRR_At5g56370"/>
    <property type="match status" value="1"/>
</dbReference>
<dbReference type="InParanoid" id="A0A2P5D5U1"/>
<dbReference type="InterPro" id="IPR053772">
    <property type="entry name" value="At1g61320/At1g61330-like"/>
</dbReference>
<dbReference type="EMBL" id="JXTC01000293">
    <property type="protein sequence ID" value="PON68672.1"/>
    <property type="molecule type" value="Genomic_DNA"/>
</dbReference>
<dbReference type="InterPro" id="IPR053781">
    <property type="entry name" value="F-box_AtFBL13-like"/>
</dbReference>
<dbReference type="STRING" id="63057.A0A2P5D5U1"/>
<dbReference type="AlphaFoldDB" id="A0A2P5D5U1"/>
<evidence type="ECO:0000259" key="1">
    <source>
        <dbReference type="PROSITE" id="PS50181"/>
    </source>
</evidence>
<dbReference type="InterPro" id="IPR001810">
    <property type="entry name" value="F-box_dom"/>
</dbReference>
<dbReference type="SUPFAM" id="SSF52047">
    <property type="entry name" value="RNI-like"/>
    <property type="match status" value="1"/>
</dbReference>
<organism evidence="2 3">
    <name type="scientific">Trema orientale</name>
    <name type="common">Charcoal tree</name>
    <name type="synonym">Celtis orientalis</name>
    <dbReference type="NCBI Taxonomy" id="63057"/>
    <lineage>
        <taxon>Eukaryota</taxon>
        <taxon>Viridiplantae</taxon>
        <taxon>Streptophyta</taxon>
        <taxon>Embryophyta</taxon>
        <taxon>Tracheophyta</taxon>
        <taxon>Spermatophyta</taxon>
        <taxon>Magnoliopsida</taxon>
        <taxon>eudicotyledons</taxon>
        <taxon>Gunneridae</taxon>
        <taxon>Pentapetalae</taxon>
        <taxon>rosids</taxon>
        <taxon>fabids</taxon>
        <taxon>Rosales</taxon>
        <taxon>Cannabaceae</taxon>
        <taxon>Trema</taxon>
    </lineage>
</organism>
<reference evidence="3" key="1">
    <citation type="submission" date="2016-06" db="EMBL/GenBank/DDBJ databases">
        <title>Parallel loss of symbiosis genes in relatives of nitrogen-fixing non-legume Parasponia.</title>
        <authorList>
            <person name="Van Velzen R."/>
            <person name="Holmer R."/>
            <person name="Bu F."/>
            <person name="Rutten L."/>
            <person name="Van Zeijl A."/>
            <person name="Liu W."/>
            <person name="Santuari L."/>
            <person name="Cao Q."/>
            <person name="Sharma T."/>
            <person name="Shen D."/>
            <person name="Roswanjaya Y."/>
            <person name="Wardhani T."/>
            <person name="Kalhor M.S."/>
            <person name="Jansen J."/>
            <person name="Van den Hoogen J."/>
            <person name="Gungor B."/>
            <person name="Hartog M."/>
            <person name="Hontelez J."/>
            <person name="Verver J."/>
            <person name="Yang W.-C."/>
            <person name="Schijlen E."/>
            <person name="Repin R."/>
            <person name="Schilthuizen M."/>
            <person name="Schranz E."/>
            <person name="Heidstra R."/>
            <person name="Miyata K."/>
            <person name="Fedorova E."/>
            <person name="Kohlen W."/>
            <person name="Bisseling T."/>
            <person name="Smit S."/>
            <person name="Geurts R."/>
        </authorList>
    </citation>
    <scope>NUCLEOTIDE SEQUENCE [LARGE SCALE GENOMIC DNA]</scope>
    <source>
        <strain evidence="3">cv. RG33-2</strain>
    </source>
</reference>
<name>A0A2P5D5U1_TREOI</name>
<proteinExistence type="predicted"/>
<comment type="caution">
    <text evidence="2">The sequence shown here is derived from an EMBL/GenBank/DDBJ whole genome shotgun (WGS) entry which is preliminary data.</text>
</comment>
<dbReference type="InterPro" id="IPR032675">
    <property type="entry name" value="LRR_dom_sf"/>
</dbReference>
<dbReference type="Pfam" id="PF00646">
    <property type="entry name" value="F-box"/>
    <property type="match status" value="1"/>
</dbReference>
<dbReference type="Gene3D" id="3.80.10.10">
    <property type="entry name" value="Ribonuclease Inhibitor"/>
    <property type="match status" value="1"/>
</dbReference>
<dbReference type="Gene3D" id="1.20.1280.50">
    <property type="match status" value="1"/>
</dbReference>
<dbReference type="SMART" id="SM00256">
    <property type="entry name" value="FBOX"/>
    <property type="match status" value="1"/>
</dbReference>
<dbReference type="CDD" id="cd22160">
    <property type="entry name" value="F-box_AtFBL13-like"/>
    <property type="match status" value="1"/>
</dbReference>
<dbReference type="PANTHER" id="PTHR34145:SF28">
    <property type="entry name" value="F-BOX DOMAIN-CONTAINING PROTEIN"/>
    <property type="match status" value="1"/>
</dbReference>
<gene>
    <name evidence="2" type="ORF">TorRG33x02_261520</name>
</gene>